<name>A0A5C5ZVY7_9BACT</name>
<evidence type="ECO:0000313" key="2">
    <source>
        <dbReference type="EMBL" id="TWT91141.1"/>
    </source>
</evidence>
<sequence length="210" mass="23019">MRDVRRQPPRPRVPGPATLRRKKKTGRDILIHGSAADGRSISRASPISNCRAALSLTGNTATVRQQSAKKPTRLRRGASAVAILVKGESTETFSASTPGAKPPTRNYPFKALVKRAVEASSSEARRQFCGVSIKSQAAFTKTHRSACSRVRLQTESRAPQSDWRRALLFGAKTMAPRIESRGSLRCARPAQCSNRKVKDCWFLFVAIECG</sequence>
<organism evidence="2 3">
    <name type="scientific">Pseudobythopirellula maris</name>
    <dbReference type="NCBI Taxonomy" id="2527991"/>
    <lineage>
        <taxon>Bacteria</taxon>
        <taxon>Pseudomonadati</taxon>
        <taxon>Planctomycetota</taxon>
        <taxon>Planctomycetia</taxon>
        <taxon>Pirellulales</taxon>
        <taxon>Lacipirellulaceae</taxon>
        <taxon>Pseudobythopirellula</taxon>
    </lineage>
</organism>
<reference evidence="2 3" key="1">
    <citation type="submission" date="2019-02" db="EMBL/GenBank/DDBJ databases">
        <title>Deep-cultivation of Planctomycetes and their phenomic and genomic characterization uncovers novel biology.</title>
        <authorList>
            <person name="Wiegand S."/>
            <person name="Jogler M."/>
            <person name="Boedeker C."/>
            <person name="Pinto D."/>
            <person name="Vollmers J."/>
            <person name="Rivas-Marin E."/>
            <person name="Kohn T."/>
            <person name="Peeters S.H."/>
            <person name="Heuer A."/>
            <person name="Rast P."/>
            <person name="Oberbeckmann S."/>
            <person name="Bunk B."/>
            <person name="Jeske O."/>
            <person name="Meyerdierks A."/>
            <person name="Storesund J.E."/>
            <person name="Kallscheuer N."/>
            <person name="Luecker S."/>
            <person name="Lage O.M."/>
            <person name="Pohl T."/>
            <person name="Merkel B.J."/>
            <person name="Hornburger P."/>
            <person name="Mueller R.-W."/>
            <person name="Bruemmer F."/>
            <person name="Labrenz M."/>
            <person name="Spormann A.M."/>
            <person name="Op Den Camp H."/>
            <person name="Overmann J."/>
            <person name="Amann R."/>
            <person name="Jetten M.S.M."/>
            <person name="Mascher T."/>
            <person name="Medema M.H."/>
            <person name="Devos D.P."/>
            <person name="Kaster A.-K."/>
            <person name="Ovreas L."/>
            <person name="Rohde M."/>
            <person name="Galperin M.Y."/>
            <person name="Jogler C."/>
        </authorList>
    </citation>
    <scope>NUCLEOTIDE SEQUENCE [LARGE SCALE GENOMIC DNA]</scope>
    <source>
        <strain evidence="2 3">Mal64</strain>
    </source>
</reference>
<dbReference type="AlphaFoldDB" id="A0A5C5ZVY7"/>
<accession>A0A5C5ZVY7</accession>
<proteinExistence type="predicted"/>
<evidence type="ECO:0000313" key="3">
    <source>
        <dbReference type="Proteomes" id="UP000315440"/>
    </source>
</evidence>
<dbReference type="EMBL" id="SJPQ01000001">
    <property type="protein sequence ID" value="TWT91141.1"/>
    <property type="molecule type" value="Genomic_DNA"/>
</dbReference>
<evidence type="ECO:0000256" key="1">
    <source>
        <dbReference type="SAM" id="MobiDB-lite"/>
    </source>
</evidence>
<keyword evidence="3" id="KW-1185">Reference proteome</keyword>
<dbReference type="Proteomes" id="UP000315440">
    <property type="component" value="Unassembled WGS sequence"/>
</dbReference>
<feature type="region of interest" description="Disordered" evidence="1">
    <location>
        <begin position="1"/>
        <end position="24"/>
    </location>
</feature>
<protein>
    <submittedName>
        <fullName evidence="2">Uncharacterized protein</fullName>
    </submittedName>
</protein>
<gene>
    <name evidence="2" type="ORF">Mal64_15400</name>
</gene>
<comment type="caution">
    <text evidence="2">The sequence shown here is derived from an EMBL/GenBank/DDBJ whole genome shotgun (WGS) entry which is preliminary data.</text>
</comment>